<reference evidence="1 2" key="1">
    <citation type="journal article" date="2013" name="PLoS Genet.">
        <title>The genome and development-dependent transcriptomes of Pyronema confluens: a window into fungal evolution.</title>
        <authorList>
            <person name="Traeger S."/>
            <person name="Altegoer F."/>
            <person name="Freitag M."/>
            <person name="Gabaldon T."/>
            <person name="Kempken F."/>
            <person name="Kumar A."/>
            <person name="Marcet-Houben M."/>
            <person name="Poggeler S."/>
            <person name="Stajich J.E."/>
            <person name="Nowrousian M."/>
        </authorList>
    </citation>
    <scope>NUCLEOTIDE SEQUENCE [LARGE SCALE GENOMIC DNA]</scope>
    <source>
        <strain evidence="2">CBS 100304</strain>
        <tissue evidence="1">Vegetative mycelium</tissue>
    </source>
</reference>
<evidence type="ECO:0000313" key="1">
    <source>
        <dbReference type="EMBL" id="CCX05503.1"/>
    </source>
</evidence>
<proteinExistence type="predicted"/>
<accession>U4KVE3</accession>
<keyword evidence="2" id="KW-1185">Reference proteome</keyword>
<sequence length="77" mass="8796">MYVYAKGRQVFKHWGRSSMTEGVIGLEAAFVGVLKNLSLRIESLAKLESLPAYAVSKECESESWTMFHARLQEKRNM</sequence>
<dbReference type="AlphaFoldDB" id="U4KVE3"/>
<evidence type="ECO:0000313" key="2">
    <source>
        <dbReference type="Proteomes" id="UP000018144"/>
    </source>
</evidence>
<name>U4KVE3_PYROM</name>
<protein>
    <submittedName>
        <fullName evidence="1">Uncharacterized protein</fullName>
    </submittedName>
</protein>
<dbReference type="Proteomes" id="UP000018144">
    <property type="component" value="Unassembled WGS sequence"/>
</dbReference>
<gene>
    <name evidence="1" type="ORF">PCON_05090</name>
</gene>
<organism evidence="1 2">
    <name type="scientific">Pyronema omphalodes (strain CBS 100304)</name>
    <name type="common">Pyronema confluens</name>
    <dbReference type="NCBI Taxonomy" id="1076935"/>
    <lineage>
        <taxon>Eukaryota</taxon>
        <taxon>Fungi</taxon>
        <taxon>Dikarya</taxon>
        <taxon>Ascomycota</taxon>
        <taxon>Pezizomycotina</taxon>
        <taxon>Pezizomycetes</taxon>
        <taxon>Pezizales</taxon>
        <taxon>Pyronemataceae</taxon>
        <taxon>Pyronema</taxon>
    </lineage>
</organism>
<dbReference type="EMBL" id="HF935256">
    <property type="protein sequence ID" value="CCX05503.1"/>
    <property type="molecule type" value="Genomic_DNA"/>
</dbReference>